<comment type="subcellular location">
    <subcellularLocation>
        <location evidence="1">Cell membrane</location>
    </subcellularLocation>
</comment>
<evidence type="ECO:0000313" key="8">
    <source>
        <dbReference type="EMBL" id="UNY98548.1"/>
    </source>
</evidence>
<reference evidence="8 9" key="1">
    <citation type="journal article" date="2018" name="Int. J. Syst. Evol. Microbiol.">
        <title>Zhouia spongiae sp. nov., isolated from a marine sponge.</title>
        <authorList>
            <person name="Zhuang L."/>
            <person name="Lin B."/>
            <person name="Qin F."/>
            <person name="Luo L."/>
        </authorList>
    </citation>
    <scope>NUCLEOTIDE SEQUENCE [LARGE SCALE GENOMIC DNA]</scope>
    <source>
        <strain evidence="8 9">HN-Y44</strain>
    </source>
</reference>
<dbReference type="InterPro" id="IPR038468">
    <property type="entry name" value="MmpS_C"/>
</dbReference>
<evidence type="ECO:0000256" key="6">
    <source>
        <dbReference type="ARBA" id="ARBA00023136"/>
    </source>
</evidence>
<keyword evidence="3" id="KW-1003">Cell membrane</keyword>
<gene>
    <name evidence="8" type="ORF">MQE36_15890</name>
</gene>
<protein>
    <submittedName>
        <fullName evidence="8">MmpS family transport accessory protein</fullName>
    </submittedName>
</protein>
<dbReference type="Gene3D" id="2.60.40.2880">
    <property type="entry name" value="MmpS1-5, C-terminal soluble domain"/>
    <property type="match status" value="1"/>
</dbReference>
<evidence type="ECO:0000256" key="5">
    <source>
        <dbReference type="ARBA" id="ARBA00022989"/>
    </source>
</evidence>
<sequence length="135" mass="14352">MKNTKSTLFLAVILAVVLVFTSCSSDDDSSPQPRNIKYEITGNYSGRLTVAFSDESGNSQTISINSLPWSKSLSIDSDVSAIALAAGNSGVDNPGETGETITLKIYRNEETAKESTAPATDNGFIELGISYSFDL</sequence>
<keyword evidence="7" id="KW-0732">Signal</keyword>
<comment type="similarity">
    <text evidence="2">Belongs to the MmpS family.</text>
</comment>
<keyword evidence="5" id="KW-1133">Transmembrane helix</keyword>
<feature type="chain" id="PRO_5046997137" evidence="7">
    <location>
        <begin position="26"/>
        <end position="135"/>
    </location>
</feature>
<dbReference type="PROSITE" id="PS51257">
    <property type="entry name" value="PROKAR_LIPOPROTEIN"/>
    <property type="match status" value="1"/>
</dbReference>
<accession>A0ABY3YLQ9</accession>
<evidence type="ECO:0000256" key="4">
    <source>
        <dbReference type="ARBA" id="ARBA00022692"/>
    </source>
</evidence>
<keyword evidence="4" id="KW-0812">Transmembrane</keyword>
<feature type="signal peptide" evidence="7">
    <location>
        <begin position="1"/>
        <end position="25"/>
    </location>
</feature>
<evidence type="ECO:0000313" key="9">
    <source>
        <dbReference type="Proteomes" id="UP000829476"/>
    </source>
</evidence>
<evidence type="ECO:0000256" key="1">
    <source>
        <dbReference type="ARBA" id="ARBA00004236"/>
    </source>
</evidence>
<keyword evidence="6" id="KW-0472">Membrane</keyword>
<evidence type="ECO:0000256" key="2">
    <source>
        <dbReference type="ARBA" id="ARBA00007531"/>
    </source>
</evidence>
<name>A0ABY3YLQ9_9FLAO</name>
<dbReference type="Pfam" id="PF05423">
    <property type="entry name" value="Mycobact_memb"/>
    <property type="match status" value="1"/>
</dbReference>
<proteinExistence type="inferred from homology"/>
<evidence type="ECO:0000256" key="3">
    <source>
        <dbReference type="ARBA" id="ARBA00022475"/>
    </source>
</evidence>
<dbReference type="Proteomes" id="UP000829476">
    <property type="component" value="Chromosome"/>
</dbReference>
<dbReference type="InterPro" id="IPR008693">
    <property type="entry name" value="MmpS"/>
</dbReference>
<dbReference type="RefSeq" id="WP_242936954.1">
    <property type="nucleotide sequence ID" value="NZ_CP094326.1"/>
</dbReference>
<keyword evidence="9" id="KW-1185">Reference proteome</keyword>
<organism evidence="8 9">
    <name type="scientific">Zhouia spongiae</name>
    <dbReference type="NCBI Taxonomy" id="2202721"/>
    <lineage>
        <taxon>Bacteria</taxon>
        <taxon>Pseudomonadati</taxon>
        <taxon>Bacteroidota</taxon>
        <taxon>Flavobacteriia</taxon>
        <taxon>Flavobacteriales</taxon>
        <taxon>Flavobacteriaceae</taxon>
        <taxon>Zhouia</taxon>
    </lineage>
</organism>
<evidence type="ECO:0000256" key="7">
    <source>
        <dbReference type="SAM" id="SignalP"/>
    </source>
</evidence>
<dbReference type="EMBL" id="CP094326">
    <property type="protein sequence ID" value="UNY98548.1"/>
    <property type="molecule type" value="Genomic_DNA"/>
</dbReference>